<dbReference type="Proteomes" id="UP000321947">
    <property type="component" value="Unassembled WGS sequence"/>
</dbReference>
<gene>
    <name evidence="2" type="ORF">E5676_scaffold3607G00290</name>
</gene>
<dbReference type="EMBL" id="SSTD01001489">
    <property type="protein sequence ID" value="TYK29717.1"/>
    <property type="molecule type" value="Genomic_DNA"/>
</dbReference>
<sequence length="130" mass="15087">MFLEFENDLDNLTEGSFTVDDNSRSSSQPPTTLTPRKRAQSRLLELERYVTTNAIGACVRKIFFVRCLKWADVGREYIEVVKADLQHELVEERGESIDCVELFWQTHVRFGTFVSQAAKNVHNKMLELQF</sequence>
<proteinExistence type="predicted"/>
<feature type="region of interest" description="Disordered" evidence="1">
    <location>
        <begin position="14"/>
        <end position="38"/>
    </location>
</feature>
<comment type="caution">
    <text evidence="2">The sequence shown here is derived from an EMBL/GenBank/DDBJ whole genome shotgun (WGS) entry which is preliminary data.</text>
</comment>
<reference evidence="2 3" key="1">
    <citation type="submission" date="2019-08" db="EMBL/GenBank/DDBJ databases">
        <title>Draft genome sequences of two oriental melons (Cucumis melo L. var makuwa).</title>
        <authorList>
            <person name="Kwon S.-Y."/>
        </authorList>
    </citation>
    <scope>NUCLEOTIDE SEQUENCE [LARGE SCALE GENOMIC DNA]</scope>
    <source>
        <strain evidence="3">cv. Chang Bougi</strain>
        <tissue evidence="2">Leaf</tissue>
    </source>
</reference>
<organism evidence="2 3">
    <name type="scientific">Cucumis melo var. makuwa</name>
    <name type="common">Oriental melon</name>
    <dbReference type="NCBI Taxonomy" id="1194695"/>
    <lineage>
        <taxon>Eukaryota</taxon>
        <taxon>Viridiplantae</taxon>
        <taxon>Streptophyta</taxon>
        <taxon>Embryophyta</taxon>
        <taxon>Tracheophyta</taxon>
        <taxon>Spermatophyta</taxon>
        <taxon>Magnoliopsida</taxon>
        <taxon>eudicotyledons</taxon>
        <taxon>Gunneridae</taxon>
        <taxon>Pentapetalae</taxon>
        <taxon>rosids</taxon>
        <taxon>fabids</taxon>
        <taxon>Cucurbitales</taxon>
        <taxon>Cucurbitaceae</taxon>
        <taxon>Benincaseae</taxon>
        <taxon>Cucumis</taxon>
    </lineage>
</organism>
<evidence type="ECO:0000313" key="2">
    <source>
        <dbReference type="EMBL" id="TYK29717.1"/>
    </source>
</evidence>
<protein>
    <submittedName>
        <fullName evidence="2">CACTA en-spm transposon protein</fullName>
    </submittedName>
</protein>
<name>A0A5D3E0U5_CUCMM</name>
<accession>A0A5D3E0U5</accession>
<evidence type="ECO:0000256" key="1">
    <source>
        <dbReference type="SAM" id="MobiDB-lite"/>
    </source>
</evidence>
<feature type="compositionally biased region" description="Polar residues" evidence="1">
    <location>
        <begin position="14"/>
        <end position="34"/>
    </location>
</feature>
<evidence type="ECO:0000313" key="3">
    <source>
        <dbReference type="Proteomes" id="UP000321947"/>
    </source>
</evidence>
<dbReference type="AlphaFoldDB" id="A0A5D3E0U5"/>